<evidence type="ECO:0000313" key="8">
    <source>
        <dbReference type="Proteomes" id="UP000077881"/>
    </source>
</evidence>
<keyword evidence="2 3" id="KW-0378">Hydrolase</keyword>
<name>A0A0Q9Y790_9BACI</name>
<evidence type="ECO:0000313" key="7">
    <source>
        <dbReference type="Proteomes" id="UP000053881"/>
    </source>
</evidence>
<dbReference type="SUPFAM" id="SSF55811">
    <property type="entry name" value="Nudix"/>
    <property type="match status" value="1"/>
</dbReference>
<dbReference type="PATRIC" id="fig|217031.4.peg.1279"/>
<dbReference type="STRING" id="217031.ABB05_16000"/>
<evidence type="ECO:0000313" key="5">
    <source>
        <dbReference type="EMBL" id="KRG16742.1"/>
    </source>
</evidence>
<keyword evidence="8" id="KW-1185">Reference proteome</keyword>
<dbReference type="GO" id="GO:0016787">
    <property type="term" value="F:hydrolase activity"/>
    <property type="evidence" value="ECO:0007669"/>
    <property type="project" value="UniProtKB-KW"/>
</dbReference>
<comment type="cofactor">
    <cofactor evidence="1">
        <name>Mg(2+)</name>
        <dbReference type="ChEBI" id="CHEBI:18420"/>
    </cofactor>
</comment>
<dbReference type="InterPro" id="IPR020084">
    <property type="entry name" value="NUDIX_hydrolase_CS"/>
</dbReference>
<dbReference type="PANTHER" id="PTHR43046:SF14">
    <property type="entry name" value="MUTT_NUDIX FAMILY PROTEIN"/>
    <property type="match status" value="1"/>
</dbReference>
<feature type="domain" description="Nudix hydrolase" evidence="4">
    <location>
        <begin position="1"/>
        <end position="116"/>
    </location>
</feature>
<reference evidence="6 8" key="1">
    <citation type="submission" date="2015-05" db="EMBL/GenBank/DDBJ databases">
        <title>Comparison of genome.</title>
        <authorList>
            <person name="Zheng Z."/>
            <person name="Sun M."/>
        </authorList>
    </citation>
    <scope>NUCLEOTIDE SEQUENCE [LARGE SCALE GENOMIC DNA]</scope>
    <source>
        <strain evidence="6 8">G25-74</strain>
    </source>
</reference>
<dbReference type="OrthoDB" id="9008185at2"/>
<dbReference type="InterPro" id="IPR000086">
    <property type="entry name" value="NUDIX_hydrolase_dom"/>
</dbReference>
<dbReference type="Pfam" id="PF00293">
    <property type="entry name" value="NUDIX"/>
    <property type="match status" value="1"/>
</dbReference>
<proteinExistence type="inferred from homology"/>
<protein>
    <recommendedName>
        <fullName evidence="4">Nudix hydrolase domain-containing protein</fullName>
    </recommendedName>
</protein>
<evidence type="ECO:0000313" key="6">
    <source>
        <dbReference type="EMBL" id="OAK68563.1"/>
    </source>
</evidence>
<dbReference type="InterPro" id="IPR020476">
    <property type="entry name" value="Nudix_hydrolase"/>
</dbReference>
<dbReference type="InterPro" id="IPR015797">
    <property type="entry name" value="NUDIX_hydrolase-like_dom_sf"/>
</dbReference>
<evidence type="ECO:0000256" key="1">
    <source>
        <dbReference type="ARBA" id="ARBA00001946"/>
    </source>
</evidence>
<dbReference type="Proteomes" id="UP000077881">
    <property type="component" value="Unassembled WGS sequence"/>
</dbReference>
<dbReference type="PROSITE" id="PS51462">
    <property type="entry name" value="NUDIX"/>
    <property type="match status" value="1"/>
</dbReference>
<dbReference type="EMBL" id="LGPB01000034">
    <property type="protein sequence ID" value="KRG16742.1"/>
    <property type="molecule type" value="Genomic_DNA"/>
</dbReference>
<reference evidence="5 7" key="2">
    <citation type="submission" date="2015-06" db="EMBL/GenBank/DDBJ databases">
        <title>Genome sequencing project of Bacillus galactosidilyticus PL133.</title>
        <authorList>
            <person name="Gaiero J."/>
            <person name="Nicol R."/>
            <person name="Habash M."/>
        </authorList>
    </citation>
    <scope>NUCLEOTIDE SEQUENCE [LARGE SCALE GENOMIC DNA]</scope>
    <source>
        <strain evidence="5 7">PL133</strain>
    </source>
</reference>
<dbReference type="PRINTS" id="PR00502">
    <property type="entry name" value="NUDIXFAMILY"/>
</dbReference>
<comment type="caution">
    <text evidence="5">The sequence shown here is derived from an EMBL/GenBank/DDBJ whole genome shotgun (WGS) entry which is preliminary data.</text>
</comment>
<comment type="similarity">
    <text evidence="3">Belongs to the Nudix hydrolase family.</text>
</comment>
<dbReference type="Proteomes" id="UP000053881">
    <property type="component" value="Unassembled WGS sequence"/>
</dbReference>
<dbReference type="EMBL" id="LDJR01000056">
    <property type="protein sequence ID" value="OAK68563.1"/>
    <property type="molecule type" value="Genomic_DNA"/>
</dbReference>
<evidence type="ECO:0000256" key="3">
    <source>
        <dbReference type="RuleBase" id="RU003476"/>
    </source>
</evidence>
<organism evidence="5 7">
    <name type="scientific">Lederbergia galactosidilytica</name>
    <dbReference type="NCBI Taxonomy" id="217031"/>
    <lineage>
        <taxon>Bacteria</taxon>
        <taxon>Bacillati</taxon>
        <taxon>Bacillota</taxon>
        <taxon>Bacilli</taxon>
        <taxon>Bacillales</taxon>
        <taxon>Bacillaceae</taxon>
        <taxon>Lederbergia</taxon>
    </lineage>
</organism>
<evidence type="ECO:0000256" key="2">
    <source>
        <dbReference type="ARBA" id="ARBA00022801"/>
    </source>
</evidence>
<evidence type="ECO:0000259" key="4">
    <source>
        <dbReference type="PROSITE" id="PS51462"/>
    </source>
</evidence>
<dbReference type="PANTHER" id="PTHR43046">
    <property type="entry name" value="GDP-MANNOSE MANNOSYL HYDROLASE"/>
    <property type="match status" value="1"/>
</dbReference>
<sequence>MLLAKAKGQTNTFLPGGHIEFGESAKDALIREIREELGIDCTAGRFLGVVEHKWEQDQVVHCEINQVFEINSSELPYGINPTSIEPHLEFYWCHKEEIEKQNLQPYPFRHLILRYLNGNKRVWWESTVNVNLDDSNRNKFF</sequence>
<gene>
    <name evidence="6" type="ORF">ABB05_16000</name>
    <name evidence="5" type="ORF">ACA29_03865</name>
</gene>
<accession>A0A0Q9Y790</accession>
<dbReference type="PROSITE" id="PS00893">
    <property type="entry name" value="NUDIX_BOX"/>
    <property type="match status" value="1"/>
</dbReference>
<dbReference type="Gene3D" id="3.90.79.10">
    <property type="entry name" value="Nucleoside Triphosphate Pyrophosphohydrolase"/>
    <property type="match status" value="1"/>
</dbReference>
<dbReference type="AlphaFoldDB" id="A0A0Q9Y790"/>